<proteinExistence type="predicted"/>
<dbReference type="Proteomes" id="UP000233720">
    <property type="component" value="Unassembled WGS sequence"/>
</dbReference>
<keyword evidence="4" id="KW-1185">Reference proteome</keyword>
<reference evidence="3 4" key="1">
    <citation type="submission" date="2017-11" db="EMBL/GenBank/DDBJ databases">
        <title>Xanthomonas prunicola sp. nov., a novel pathogen that affects nectarine (Prunus persica var. nectarine) trees.</title>
        <authorList>
            <person name="Lopez M."/>
            <person name="Lopez-Soriano P."/>
            <person name="Garita-Cambronero J."/>
            <person name="Beltran C."/>
            <person name="Taghouti G."/>
            <person name="Portier P."/>
            <person name="Cubero J."/>
            <person name="Fischer-Le Saux M."/>
            <person name="Marco-Noales E."/>
        </authorList>
    </citation>
    <scope>NUCLEOTIDE SEQUENCE [LARGE SCALE GENOMIC DNA]</scope>
    <source>
        <strain evidence="1 3">CFBP8353</strain>
        <strain evidence="2 4">CFBP8354</strain>
    </source>
</reference>
<evidence type="ECO:0000313" key="1">
    <source>
        <dbReference type="EMBL" id="PKV13681.1"/>
    </source>
</evidence>
<accession>A0A2N3RMH9</accession>
<comment type="caution">
    <text evidence="1">The sequence shown here is derived from an EMBL/GenBank/DDBJ whole genome shotgun (WGS) entry which is preliminary data.</text>
</comment>
<name>A0A2N3RMH9_9XANT</name>
<dbReference type="Proteomes" id="UP000233748">
    <property type="component" value="Unassembled WGS sequence"/>
</dbReference>
<sequence>MRVRACRSLTQTLARKVSMCDQVLWFEDRTAAADRALAHGVRKSCPAGPVLCHARRIYGHPCDDMTWRLVGCRRSIRPLPHPLTAMCRGVASCV</sequence>
<protein>
    <submittedName>
        <fullName evidence="1">Uncharacterized protein</fullName>
    </submittedName>
</protein>
<dbReference type="AlphaFoldDB" id="A0A2N3RMH9"/>
<evidence type="ECO:0000313" key="3">
    <source>
        <dbReference type="Proteomes" id="UP000233720"/>
    </source>
</evidence>
<evidence type="ECO:0000313" key="4">
    <source>
        <dbReference type="Proteomes" id="UP000233748"/>
    </source>
</evidence>
<dbReference type="EMBL" id="PHKV01000001">
    <property type="protein sequence ID" value="PKV13681.1"/>
    <property type="molecule type" value="Genomic_DNA"/>
</dbReference>
<evidence type="ECO:0000313" key="2">
    <source>
        <dbReference type="EMBL" id="PKV17959.1"/>
    </source>
</evidence>
<organism evidence="1 3">
    <name type="scientific">Xanthomonas prunicola</name>
    <dbReference type="NCBI Taxonomy" id="2053930"/>
    <lineage>
        <taxon>Bacteria</taxon>
        <taxon>Pseudomonadati</taxon>
        <taxon>Pseudomonadota</taxon>
        <taxon>Gammaproteobacteria</taxon>
        <taxon>Lysobacterales</taxon>
        <taxon>Lysobacteraceae</taxon>
        <taxon>Xanthomonas</taxon>
    </lineage>
</organism>
<dbReference type="EMBL" id="PHKW01000001">
    <property type="protein sequence ID" value="PKV17959.1"/>
    <property type="molecule type" value="Genomic_DNA"/>
</dbReference>
<gene>
    <name evidence="1" type="ORF">XpruCFBP8353_00690</name>
    <name evidence="2" type="ORF">XpruCFBP8354_00690</name>
</gene>